<evidence type="ECO:0000256" key="1">
    <source>
        <dbReference type="SAM" id="MobiDB-lite"/>
    </source>
</evidence>
<protein>
    <submittedName>
        <fullName evidence="2">Uncharacterized protein</fullName>
    </submittedName>
</protein>
<organism evidence="2">
    <name type="scientific">marine sediment metagenome</name>
    <dbReference type="NCBI Taxonomy" id="412755"/>
    <lineage>
        <taxon>unclassified sequences</taxon>
        <taxon>metagenomes</taxon>
        <taxon>ecological metagenomes</taxon>
    </lineage>
</organism>
<comment type="caution">
    <text evidence="2">The sequence shown here is derived from an EMBL/GenBank/DDBJ whole genome shotgun (WGS) entry which is preliminary data.</text>
</comment>
<dbReference type="AlphaFoldDB" id="A0A0F9J9Q1"/>
<sequence length="573" mass="60621">MGGLLEAIGGTGTGQAVAGQPGARRLGETFFTGPGGSLFTSDLFQIAGLAASIADTRAAPVFTGFARNARENLKLQREIASEKALTKALAELDQFKAGAGGGGAAGTATAPRPATPPTLSQQFTAPGVFGQPGTTPALPPPTPRPLLPEEIALAEQQGLTGLSTAVGLATRKPTIILSSRKDLIKAAKEAREARTAEEKETKRQIAVLGIDSLIEGRVADGKSSDQITGEVASILRSAGFKSAEVRSSVQTVRDSIKLRIVAEEEKIKAKAKLEAQAEAGPAAIAETERRLRELGLSTPAPGSPMPAQGAIQAPLAPAVPIGRRVGITRGNIRIFDDPVDVAAAKKLAVLNIEEVEAEEDAVQIHKNTGALPPGTVARSLWNQGRHEQLKLSTSEQTKVDNTFDAVALSQDVLELFDAKFTGLEGTFLAVASSRAGQIFRNFGVDPEEIRDFATYRSALDGLISPVRNILFGSALTETEVKRAVSHLTDSIAALERDPKAAAASMLKFYEIVAGKGNRFFTRLNKTKFFAKEHIPTLDEYLASKSDTEIAGFMNSGLITSERAMRIRRLGMGK</sequence>
<proteinExistence type="predicted"/>
<reference evidence="2" key="1">
    <citation type="journal article" date="2015" name="Nature">
        <title>Complex archaea that bridge the gap between prokaryotes and eukaryotes.</title>
        <authorList>
            <person name="Spang A."/>
            <person name="Saw J.H."/>
            <person name="Jorgensen S.L."/>
            <person name="Zaremba-Niedzwiedzka K."/>
            <person name="Martijn J."/>
            <person name="Lind A.E."/>
            <person name="van Eijk R."/>
            <person name="Schleper C."/>
            <person name="Guy L."/>
            <person name="Ettema T.J."/>
        </authorList>
    </citation>
    <scope>NUCLEOTIDE SEQUENCE</scope>
</reference>
<gene>
    <name evidence="2" type="ORF">LCGC14_1482900</name>
</gene>
<accession>A0A0F9J9Q1</accession>
<name>A0A0F9J9Q1_9ZZZZ</name>
<feature type="region of interest" description="Disordered" evidence="1">
    <location>
        <begin position="100"/>
        <end position="143"/>
    </location>
</feature>
<evidence type="ECO:0000313" key="2">
    <source>
        <dbReference type="EMBL" id="KKM66268.1"/>
    </source>
</evidence>
<dbReference type="EMBL" id="LAZR01010566">
    <property type="protein sequence ID" value="KKM66268.1"/>
    <property type="molecule type" value="Genomic_DNA"/>
</dbReference>